<dbReference type="STRING" id="48936.NJ75_04439"/>
<dbReference type="Proteomes" id="UP000031338">
    <property type="component" value="Unassembled WGS sequence"/>
</dbReference>
<dbReference type="PROSITE" id="PS50043">
    <property type="entry name" value="HTH_LUXR_2"/>
    <property type="match status" value="1"/>
</dbReference>
<evidence type="ECO:0000313" key="4">
    <source>
        <dbReference type="Proteomes" id="UP000031338"/>
    </source>
</evidence>
<reference evidence="3 4" key="1">
    <citation type="submission" date="2014-10" db="EMBL/GenBank/DDBJ databases">
        <title>Draft genome sequence of Novosphingobium subterraneum DSM 12447.</title>
        <authorList>
            <person name="Gan H.M."/>
            <person name="Gan H.Y."/>
            <person name="Savka M.A."/>
        </authorList>
    </citation>
    <scope>NUCLEOTIDE SEQUENCE [LARGE SCALE GENOMIC DNA]</scope>
    <source>
        <strain evidence="3 4">DSM 12447</strain>
    </source>
</reference>
<dbReference type="SUPFAM" id="SSF46894">
    <property type="entry name" value="C-terminal effector domain of the bipartite response regulators"/>
    <property type="match status" value="1"/>
</dbReference>
<evidence type="ECO:0000259" key="2">
    <source>
        <dbReference type="PROSITE" id="PS50043"/>
    </source>
</evidence>
<dbReference type="InterPro" id="IPR000792">
    <property type="entry name" value="Tscrpt_reg_LuxR_C"/>
</dbReference>
<dbReference type="InterPro" id="IPR036388">
    <property type="entry name" value="WH-like_DNA-bd_sf"/>
</dbReference>
<organism evidence="3 4">
    <name type="scientific">Novosphingobium subterraneum</name>
    <dbReference type="NCBI Taxonomy" id="48936"/>
    <lineage>
        <taxon>Bacteria</taxon>
        <taxon>Pseudomonadati</taxon>
        <taxon>Pseudomonadota</taxon>
        <taxon>Alphaproteobacteria</taxon>
        <taxon>Sphingomonadales</taxon>
        <taxon>Sphingomonadaceae</taxon>
        <taxon>Novosphingobium</taxon>
    </lineage>
</organism>
<keyword evidence="4" id="KW-1185">Reference proteome</keyword>
<dbReference type="SMART" id="SM00421">
    <property type="entry name" value="HTH_LUXR"/>
    <property type="match status" value="1"/>
</dbReference>
<dbReference type="GO" id="GO:0006352">
    <property type="term" value="P:DNA-templated transcription initiation"/>
    <property type="evidence" value="ECO:0007669"/>
    <property type="project" value="InterPro"/>
</dbReference>
<sequence>MATRLEIPVSRDDDRWSDDLAGLSAKQCEVLDLLLEHKSNKEIAKALGISPSAVDQRLAAARLRLGTTRRGDTARVYAQLKLTCVNSTGGFAQVASDTPIADEGGEDETERLLMFEDIGLFPGPAQGGASPWPEPQAQRLALRDLAVPTSPLVRLGLIIVFALLIVVVALIGMSVTQSVVALLG</sequence>
<dbReference type="GO" id="GO:0016987">
    <property type="term" value="F:sigma factor activity"/>
    <property type="evidence" value="ECO:0007669"/>
    <property type="project" value="InterPro"/>
</dbReference>
<gene>
    <name evidence="3" type="ORF">NJ75_04439</name>
</gene>
<feature type="domain" description="HTH luxR-type" evidence="2">
    <location>
        <begin position="16"/>
        <end position="81"/>
    </location>
</feature>
<dbReference type="EMBL" id="JRVC01000033">
    <property type="protein sequence ID" value="KHS42073.1"/>
    <property type="molecule type" value="Genomic_DNA"/>
</dbReference>
<keyword evidence="1" id="KW-0472">Membrane</keyword>
<proteinExistence type="predicted"/>
<dbReference type="Pfam" id="PF08281">
    <property type="entry name" value="Sigma70_r4_2"/>
    <property type="match status" value="1"/>
</dbReference>
<name>A0A0B8Z763_9SPHN</name>
<feature type="transmembrane region" description="Helical" evidence="1">
    <location>
        <begin position="152"/>
        <end position="175"/>
    </location>
</feature>
<dbReference type="AlphaFoldDB" id="A0A0B8Z763"/>
<keyword evidence="1" id="KW-1133">Transmembrane helix</keyword>
<protein>
    <submittedName>
        <fullName evidence="3">LuxR family transcriptional regulator</fullName>
    </submittedName>
</protein>
<dbReference type="InterPro" id="IPR013249">
    <property type="entry name" value="RNA_pol_sigma70_r4_t2"/>
</dbReference>
<dbReference type="RefSeq" id="WP_052242745.1">
    <property type="nucleotide sequence ID" value="NZ_JBNNWK010000050.1"/>
</dbReference>
<accession>A0A0B8Z763</accession>
<dbReference type="GO" id="GO:0003677">
    <property type="term" value="F:DNA binding"/>
    <property type="evidence" value="ECO:0007669"/>
    <property type="project" value="InterPro"/>
</dbReference>
<keyword evidence="1" id="KW-0812">Transmembrane</keyword>
<evidence type="ECO:0000313" key="3">
    <source>
        <dbReference type="EMBL" id="KHS42073.1"/>
    </source>
</evidence>
<dbReference type="PATRIC" id="fig|48936.3.peg.4480"/>
<comment type="caution">
    <text evidence="3">The sequence shown here is derived from an EMBL/GenBank/DDBJ whole genome shotgun (WGS) entry which is preliminary data.</text>
</comment>
<evidence type="ECO:0000256" key="1">
    <source>
        <dbReference type="SAM" id="Phobius"/>
    </source>
</evidence>
<dbReference type="Gene3D" id="1.10.10.10">
    <property type="entry name" value="Winged helix-like DNA-binding domain superfamily/Winged helix DNA-binding domain"/>
    <property type="match status" value="1"/>
</dbReference>
<dbReference type="InterPro" id="IPR016032">
    <property type="entry name" value="Sig_transdc_resp-reg_C-effctor"/>
</dbReference>